<dbReference type="Pfam" id="PF13920">
    <property type="entry name" value="zf-C3HC4_3"/>
    <property type="match status" value="1"/>
</dbReference>
<gene>
    <name evidence="1" type="ORF">TSIB3V08_LOCUS2916</name>
</gene>
<sequence length="271" mass="29859">MIREKLRKNFCPPRPIRLKKRTARKKRLKQKLTKSGSFCSTVILTSDKSDLEKDLCSASSVSFSSLDKQTDASSLGSSHKPHVCMMDAYSTENLPKHRVVTLCDPTGCSTDKMNGGVDHVDGGVDCIDGGADRIDRGLGRVDGVDCIDRSVSYIEGRTDTPVTSLIDATDSGKGYSQDKTENYLQCSFLASQELSLKRSVGTMTSSQDPMCITCLIRPINASFIHGKNTHTVCCYKCARIIERTTGRCPMCNRTLNYKVVKNSNLDNIFFG</sequence>
<dbReference type="AlphaFoldDB" id="A0A7R9AR15"/>
<evidence type="ECO:0000313" key="1">
    <source>
        <dbReference type="EMBL" id="CAD7258692.1"/>
    </source>
</evidence>
<proteinExistence type="predicted"/>
<name>A0A7R9AR15_TIMSH</name>
<evidence type="ECO:0008006" key="2">
    <source>
        <dbReference type="Google" id="ProtNLM"/>
    </source>
</evidence>
<protein>
    <recommendedName>
        <fullName evidence="2">RING-type domain-containing protein</fullName>
    </recommendedName>
</protein>
<organism evidence="1">
    <name type="scientific">Timema shepardi</name>
    <name type="common">Walking stick</name>
    <dbReference type="NCBI Taxonomy" id="629360"/>
    <lineage>
        <taxon>Eukaryota</taxon>
        <taxon>Metazoa</taxon>
        <taxon>Ecdysozoa</taxon>
        <taxon>Arthropoda</taxon>
        <taxon>Hexapoda</taxon>
        <taxon>Insecta</taxon>
        <taxon>Pterygota</taxon>
        <taxon>Neoptera</taxon>
        <taxon>Polyneoptera</taxon>
        <taxon>Phasmatodea</taxon>
        <taxon>Timematodea</taxon>
        <taxon>Timematoidea</taxon>
        <taxon>Timematidae</taxon>
        <taxon>Timema</taxon>
    </lineage>
</organism>
<reference evidence="1" key="1">
    <citation type="submission" date="2020-11" db="EMBL/GenBank/DDBJ databases">
        <authorList>
            <person name="Tran Van P."/>
        </authorList>
    </citation>
    <scope>NUCLEOTIDE SEQUENCE</scope>
</reference>
<dbReference type="Gene3D" id="3.30.40.10">
    <property type="entry name" value="Zinc/RING finger domain, C3HC4 (zinc finger)"/>
    <property type="match status" value="1"/>
</dbReference>
<dbReference type="InterPro" id="IPR013083">
    <property type="entry name" value="Znf_RING/FYVE/PHD"/>
</dbReference>
<dbReference type="EMBL" id="OC000932">
    <property type="protein sequence ID" value="CAD7258692.1"/>
    <property type="molecule type" value="Genomic_DNA"/>
</dbReference>
<accession>A0A7R9AR15</accession>